<gene>
    <name evidence="6" type="ORF">ALQ77_05308</name>
</gene>
<dbReference type="Gene3D" id="3.30.300.30">
    <property type="match status" value="2"/>
</dbReference>
<evidence type="ECO:0000256" key="4">
    <source>
        <dbReference type="SAM" id="MobiDB-lite"/>
    </source>
</evidence>
<dbReference type="PANTHER" id="PTHR45527:SF1">
    <property type="entry name" value="FATTY ACID SYNTHASE"/>
    <property type="match status" value="1"/>
</dbReference>
<dbReference type="SUPFAM" id="SSF56801">
    <property type="entry name" value="Acetyl-CoA synthetase-like"/>
    <property type="match status" value="1"/>
</dbReference>
<dbReference type="InterPro" id="IPR045851">
    <property type="entry name" value="AMP-bd_C_sf"/>
</dbReference>
<feature type="region of interest" description="Disordered" evidence="4">
    <location>
        <begin position="986"/>
        <end position="1019"/>
    </location>
</feature>
<dbReference type="Pfam" id="PF00550">
    <property type="entry name" value="PP-binding"/>
    <property type="match status" value="1"/>
</dbReference>
<dbReference type="CDD" id="cd02440">
    <property type="entry name" value="AdoMet_MTases"/>
    <property type="match status" value="1"/>
</dbReference>
<protein>
    <recommendedName>
        <fullName evidence="5">Carrier domain-containing protein</fullName>
    </recommendedName>
</protein>
<dbReference type="SMART" id="SM00823">
    <property type="entry name" value="PKS_PP"/>
    <property type="match status" value="1"/>
</dbReference>
<dbReference type="InterPro" id="IPR020806">
    <property type="entry name" value="PKS_PP-bd"/>
</dbReference>
<evidence type="ECO:0000259" key="5">
    <source>
        <dbReference type="PROSITE" id="PS50075"/>
    </source>
</evidence>
<dbReference type="Gene3D" id="3.40.50.150">
    <property type="entry name" value="Vaccinia Virus protein VP39"/>
    <property type="match status" value="1"/>
</dbReference>
<dbReference type="InterPro" id="IPR009081">
    <property type="entry name" value="PP-bd_ACP"/>
</dbReference>
<feature type="domain" description="Carrier" evidence="5">
    <location>
        <begin position="909"/>
        <end position="984"/>
    </location>
</feature>
<evidence type="ECO:0000256" key="2">
    <source>
        <dbReference type="ARBA" id="ARBA00022553"/>
    </source>
</evidence>
<dbReference type="OrthoDB" id="5817163at2"/>
<dbReference type="Pfam" id="PF08242">
    <property type="entry name" value="Methyltransf_12"/>
    <property type="match status" value="1"/>
</dbReference>
<dbReference type="Gene3D" id="3.40.50.12780">
    <property type="entry name" value="N-terminal domain of ligase-like"/>
    <property type="match status" value="1"/>
</dbReference>
<dbReference type="GO" id="GO:0031177">
    <property type="term" value="F:phosphopantetheine binding"/>
    <property type="evidence" value="ECO:0007669"/>
    <property type="project" value="InterPro"/>
</dbReference>
<evidence type="ECO:0000313" key="6">
    <source>
        <dbReference type="EMBL" id="RMM55989.1"/>
    </source>
</evidence>
<keyword evidence="1" id="KW-0596">Phosphopantetheine</keyword>
<evidence type="ECO:0000256" key="3">
    <source>
        <dbReference type="ARBA" id="ARBA00022737"/>
    </source>
</evidence>
<dbReference type="PROSITE" id="PS00455">
    <property type="entry name" value="AMP_BINDING"/>
    <property type="match status" value="1"/>
</dbReference>
<evidence type="ECO:0000313" key="7">
    <source>
        <dbReference type="Proteomes" id="UP000270661"/>
    </source>
</evidence>
<keyword evidence="3" id="KW-0677">Repeat</keyword>
<organism evidence="6 7">
    <name type="scientific">Pseudomonas corrugata</name>
    <dbReference type="NCBI Taxonomy" id="47879"/>
    <lineage>
        <taxon>Bacteria</taxon>
        <taxon>Pseudomonadati</taxon>
        <taxon>Pseudomonadota</taxon>
        <taxon>Gammaproteobacteria</taxon>
        <taxon>Pseudomonadales</taxon>
        <taxon>Pseudomonadaceae</taxon>
        <taxon>Pseudomonas</taxon>
    </lineage>
</organism>
<comment type="caution">
    <text evidence="6">The sequence shown here is derived from an EMBL/GenBank/DDBJ whole genome shotgun (WGS) entry which is preliminary data.</text>
</comment>
<feature type="compositionally biased region" description="Polar residues" evidence="4">
    <location>
        <begin position="986"/>
        <end position="1000"/>
    </location>
</feature>
<sequence length="1019" mass="111609">MPITVEGVLGMMQPKTSPINGPPIVLDLVTKIDEWADQYPGRTAVVFQGQPVTYAELSSRRKALAKHLLSKGLGVGSKIGIHLPREPDLIVALTAVLSIGAVFIPLPPDSPQQRNELISRLAHLDAVIKPRSVDLSQWSMGASLDIEAVDWCDSTLFFEPLVDDLSLAYILFTSGSTGLPKGVMVRRQNLAYFLSAINEVINFPAWGALVSTTTYGFDISILEFFLPLAQGGTLYLASEQQSRDGQAIAHLLDHCDKALLQGTPATWRLLIAAGWPRTCAVGALCGGETLPVGLGEIIFRSARAAWNLYGPTETTIWSFCHRLQASDFTGSATSVPIGQPLPGTRFRLSASQDSLESELVIGGPGVSAGYFNRDDLTAEKFQGTETGGASATYYTGDRVQQRPDNSLVFIGRKDRQLKLNGYRIEPGEIESALHKSGLVSQSFVTLVEHAPDDHRLAAYVVLDNRASGQRVADAGVWLDVWEAAYLSAQKNEVASASSGYTSSFSGELIPDSDLREWVQATASRVLEFAGHSVLDIGCGIGMTGAVLLENGLHRYVGCDVSEVAVERARLRLDQVAGSRASCAVMRRAAHELGTLDEAPFDVVLLNSVIQYFPDMAYLVGVLEKAADLCRKGGVIVIGDVPYASLKQVLSAAASRTRKKLKRTPPVVGEGELWLDPLQIKQLAYAMERVVHVETELRTGQGKDEMTRYRYDVIIRLDMDDRASLAPVARYSYRHERLHERDLGQWLASTPSTFVLSGVPNARISLDLQLSEGGSSIHPDEACDPEYIRQWAASRHLQAKVRWSDNLPAGTMDIFVGPHDSLDPTFEPRPALGDMQIEPAPVREIGDVAMRQEFIEQLKASLRAHVPSYMIPAHFIFLERFPLTFNGKLDVAALERFAPRVHSRRSPADNQPLSVKQRLTQIWSDILMTASIHPTQSFFAQGGSSLLIVNLTRALNDAFGLRLQVTELFEENSLDAQTRLINQKLGSDTALSMNPPTSSSSVDRRTAAIRSAARRRQKQL</sequence>
<proteinExistence type="predicted"/>
<dbReference type="PROSITE" id="PS50075">
    <property type="entry name" value="CARRIER"/>
    <property type="match status" value="1"/>
</dbReference>
<dbReference type="AlphaFoldDB" id="A0A3M3F4S7"/>
<dbReference type="Gene3D" id="1.10.1200.10">
    <property type="entry name" value="ACP-like"/>
    <property type="match status" value="1"/>
</dbReference>
<dbReference type="InterPro" id="IPR029063">
    <property type="entry name" value="SAM-dependent_MTases_sf"/>
</dbReference>
<dbReference type="GO" id="GO:0043041">
    <property type="term" value="P:amino acid activation for nonribosomal peptide biosynthetic process"/>
    <property type="evidence" value="ECO:0007669"/>
    <property type="project" value="TreeGrafter"/>
</dbReference>
<dbReference type="InterPro" id="IPR036736">
    <property type="entry name" value="ACP-like_sf"/>
</dbReference>
<reference evidence="6 7" key="1">
    <citation type="submission" date="2018-08" db="EMBL/GenBank/DDBJ databases">
        <title>Recombination of ecologically and evolutionarily significant loci maintains genetic cohesion in the Pseudomonas syringae species complex.</title>
        <authorList>
            <person name="Dillon M."/>
            <person name="Thakur S."/>
            <person name="Almeida R.N.D."/>
            <person name="Weir B.S."/>
            <person name="Guttman D.S."/>
        </authorList>
    </citation>
    <scope>NUCLEOTIDE SEQUENCE [LARGE SCALE GENOMIC DNA]</scope>
    <source>
        <strain evidence="6 7">NCPPB2445</strain>
    </source>
</reference>
<dbReference type="InterPro" id="IPR000873">
    <property type="entry name" value="AMP-dep_synth/lig_dom"/>
</dbReference>
<dbReference type="GO" id="GO:0044550">
    <property type="term" value="P:secondary metabolite biosynthetic process"/>
    <property type="evidence" value="ECO:0007669"/>
    <property type="project" value="TreeGrafter"/>
</dbReference>
<dbReference type="EMBL" id="RBOJ01000002">
    <property type="protein sequence ID" value="RMM55989.1"/>
    <property type="molecule type" value="Genomic_DNA"/>
</dbReference>
<dbReference type="InterPro" id="IPR013217">
    <property type="entry name" value="Methyltransf_12"/>
</dbReference>
<dbReference type="SUPFAM" id="SSF53335">
    <property type="entry name" value="S-adenosyl-L-methionine-dependent methyltransferases"/>
    <property type="match status" value="1"/>
</dbReference>
<dbReference type="InterPro" id="IPR020845">
    <property type="entry name" value="AMP-binding_CS"/>
</dbReference>
<dbReference type="Pfam" id="PF00501">
    <property type="entry name" value="AMP-binding"/>
    <property type="match status" value="1"/>
</dbReference>
<accession>A0A3M3F4S7</accession>
<dbReference type="SUPFAM" id="SSF47336">
    <property type="entry name" value="ACP-like"/>
    <property type="match status" value="1"/>
</dbReference>
<evidence type="ECO:0000256" key="1">
    <source>
        <dbReference type="ARBA" id="ARBA00022450"/>
    </source>
</evidence>
<dbReference type="STRING" id="47879.AXG94_00830"/>
<dbReference type="PANTHER" id="PTHR45527">
    <property type="entry name" value="NONRIBOSOMAL PEPTIDE SYNTHETASE"/>
    <property type="match status" value="1"/>
</dbReference>
<keyword evidence="2" id="KW-0597">Phosphoprotein</keyword>
<dbReference type="Proteomes" id="UP000270661">
    <property type="component" value="Unassembled WGS sequence"/>
</dbReference>
<name>A0A3M3F4S7_9PSED</name>
<dbReference type="GO" id="GO:0005737">
    <property type="term" value="C:cytoplasm"/>
    <property type="evidence" value="ECO:0007669"/>
    <property type="project" value="TreeGrafter"/>
</dbReference>
<keyword evidence="7" id="KW-1185">Reference proteome</keyword>
<dbReference type="InterPro" id="IPR042099">
    <property type="entry name" value="ANL_N_sf"/>
</dbReference>